<evidence type="ECO:0000256" key="2">
    <source>
        <dbReference type="PROSITE-ProRule" id="PRU00591"/>
    </source>
</evidence>
<dbReference type="GO" id="GO:0009253">
    <property type="term" value="P:peptidoglycan catabolic process"/>
    <property type="evidence" value="ECO:0007669"/>
    <property type="project" value="InterPro"/>
</dbReference>
<gene>
    <name evidence="4" type="primary">lytA_6</name>
    <name evidence="4" type="ORF">ERS021757_01026</name>
</gene>
<keyword evidence="4" id="KW-0378">Hydrolase</keyword>
<dbReference type="Gene3D" id="3.40.80.10">
    <property type="entry name" value="Peptidoglycan recognition protein-like"/>
    <property type="match status" value="1"/>
</dbReference>
<evidence type="ECO:0000259" key="3">
    <source>
        <dbReference type="SMART" id="SM00644"/>
    </source>
</evidence>
<feature type="domain" description="N-acetylmuramoyl-L-alanine amidase" evidence="3">
    <location>
        <begin position="10"/>
        <end position="151"/>
    </location>
</feature>
<dbReference type="Pfam" id="PF01473">
    <property type="entry name" value="Choline_bind_1"/>
    <property type="match status" value="3"/>
</dbReference>
<keyword evidence="1" id="KW-0677">Repeat</keyword>
<organism evidence="4 5">
    <name type="scientific">Streptococcus pseudopneumoniae</name>
    <dbReference type="NCBI Taxonomy" id="257758"/>
    <lineage>
        <taxon>Bacteria</taxon>
        <taxon>Bacillati</taxon>
        <taxon>Bacillota</taxon>
        <taxon>Bacilli</taxon>
        <taxon>Lactobacillales</taxon>
        <taxon>Streptococcaceae</taxon>
        <taxon>Streptococcus</taxon>
    </lineage>
</organism>
<dbReference type="RefSeq" id="WP_050261577.1">
    <property type="nucleotide sequence ID" value="NZ_CMJT01000008.1"/>
</dbReference>
<feature type="repeat" description="Cell wall-binding" evidence="2">
    <location>
        <begin position="196"/>
        <end position="215"/>
    </location>
</feature>
<evidence type="ECO:0000313" key="4">
    <source>
        <dbReference type="EMBL" id="CKA93729.1"/>
    </source>
</evidence>
<sequence length="318" mass="36418">MDIDTSRLRTGLPQVGYAPYRQVHAHSTGNRNSTVQNEADYHYRKNPELGFFSHVVGNGRVMQVGPVNNGAWDVGGGWNAESYAAVELIESHSTTEEFMADYRLYIELLRNLADEAGLPKTLDTSSLEGIKTHEYCTNNQPDNHSDHVDPYPYLAKWGISREQFKQDIESGLTIETGWKKNDTGYWYVHSDGSYPKDKFEKVNGTWYYFDGSGYMLANRWKQHTDGNWYWFDNSGEMATGWKKIAEKWYYFDTEGAMKTGWVKYKDTWYYLDGKEGAMVSNAFIQSADGTGWYYLKPDGTMADKPEFAVEPDGLITTK</sequence>
<proteinExistence type="predicted"/>
<feature type="repeat" description="Cell wall-binding" evidence="2">
    <location>
        <begin position="280"/>
        <end position="301"/>
    </location>
</feature>
<dbReference type="SUPFAM" id="SSF69360">
    <property type="entry name" value="Cell wall binding repeat"/>
    <property type="match status" value="1"/>
</dbReference>
<dbReference type="CDD" id="cd06583">
    <property type="entry name" value="PGRP"/>
    <property type="match status" value="1"/>
</dbReference>
<dbReference type="GO" id="GO:0008745">
    <property type="term" value="F:N-acetylmuramoyl-L-alanine amidase activity"/>
    <property type="evidence" value="ECO:0007669"/>
    <property type="project" value="UniProtKB-EC"/>
</dbReference>
<dbReference type="Gene3D" id="2.10.270.10">
    <property type="entry name" value="Cholin Binding"/>
    <property type="match status" value="1"/>
</dbReference>
<evidence type="ECO:0000256" key="1">
    <source>
        <dbReference type="ARBA" id="ARBA00022737"/>
    </source>
</evidence>
<dbReference type="Pfam" id="PF01510">
    <property type="entry name" value="Amidase_2"/>
    <property type="match status" value="1"/>
</dbReference>
<dbReference type="AlphaFoldDB" id="A0A0T8U858"/>
<accession>A0A0T8U858</accession>
<dbReference type="InterPro" id="IPR036505">
    <property type="entry name" value="Amidase/PGRP_sf"/>
</dbReference>
<dbReference type="Proteomes" id="UP000041827">
    <property type="component" value="Unassembled WGS sequence"/>
</dbReference>
<protein>
    <submittedName>
        <fullName evidence="4">Autolysin</fullName>
        <ecNumber evidence="4">3.5.1.28</ecNumber>
    </submittedName>
</protein>
<dbReference type="EMBL" id="CMJT01000008">
    <property type="protein sequence ID" value="CKA93729.1"/>
    <property type="molecule type" value="Genomic_DNA"/>
</dbReference>
<dbReference type="Gene3D" id="2.20.120.10">
    <property type="entry name" value="Multimodular pneumococcal cell wall endolysin, domain 3"/>
    <property type="match status" value="1"/>
</dbReference>
<dbReference type="InterPro" id="IPR002502">
    <property type="entry name" value="Amidase_domain"/>
</dbReference>
<feature type="repeat" description="Cell wall-binding" evidence="2">
    <location>
        <begin position="217"/>
        <end position="237"/>
    </location>
</feature>
<dbReference type="PROSITE" id="PS51170">
    <property type="entry name" value="CW"/>
    <property type="match status" value="4"/>
</dbReference>
<dbReference type="EC" id="3.5.1.28" evidence="4"/>
<dbReference type="InterPro" id="IPR018337">
    <property type="entry name" value="Cell_wall/Cho-bd_repeat"/>
</dbReference>
<dbReference type="SMART" id="SM00644">
    <property type="entry name" value="Ami_2"/>
    <property type="match status" value="1"/>
</dbReference>
<evidence type="ECO:0000313" key="5">
    <source>
        <dbReference type="Proteomes" id="UP000041827"/>
    </source>
</evidence>
<reference evidence="5" key="1">
    <citation type="submission" date="2015-03" db="EMBL/GenBank/DDBJ databases">
        <authorList>
            <consortium name="Pathogen Informatics"/>
        </authorList>
    </citation>
    <scope>NUCLEOTIDE SEQUENCE [LARGE SCALE GENOMIC DNA]</scope>
    <source>
        <strain evidence="5">SMRU2248</strain>
    </source>
</reference>
<feature type="repeat" description="Cell wall-binding" evidence="2">
    <location>
        <begin position="238"/>
        <end position="257"/>
    </location>
</feature>
<dbReference type="Pfam" id="PF19127">
    <property type="entry name" value="Choline_bind_3"/>
    <property type="match status" value="1"/>
</dbReference>
<name>A0A0T8U858_9STRE</name>